<comment type="similarity">
    <text evidence="2 8">Belongs to the EMP24/GP25L family.</text>
</comment>
<organism evidence="11 12">
    <name type="scientific">Panagrellus redivivus</name>
    <name type="common">Microworm</name>
    <dbReference type="NCBI Taxonomy" id="6233"/>
    <lineage>
        <taxon>Eukaryota</taxon>
        <taxon>Metazoa</taxon>
        <taxon>Ecdysozoa</taxon>
        <taxon>Nematoda</taxon>
        <taxon>Chromadorea</taxon>
        <taxon>Rhabditida</taxon>
        <taxon>Tylenchina</taxon>
        <taxon>Panagrolaimomorpha</taxon>
        <taxon>Panagrolaimoidea</taxon>
        <taxon>Panagrolaimidae</taxon>
        <taxon>Panagrellus</taxon>
    </lineage>
</organism>
<evidence type="ECO:0000313" key="12">
    <source>
        <dbReference type="WBParaSite" id="Pan_g3146.t1"/>
    </source>
</evidence>
<evidence type="ECO:0000256" key="5">
    <source>
        <dbReference type="ARBA" id="ARBA00022989"/>
    </source>
</evidence>
<evidence type="ECO:0000256" key="3">
    <source>
        <dbReference type="ARBA" id="ARBA00022692"/>
    </source>
</evidence>
<dbReference type="InterPro" id="IPR036598">
    <property type="entry name" value="GOLD_dom_sf"/>
</dbReference>
<feature type="transmembrane region" description="Helical" evidence="9">
    <location>
        <begin position="241"/>
        <end position="263"/>
    </location>
</feature>
<dbReference type="SUPFAM" id="SSF101576">
    <property type="entry name" value="Supernatant protein factor (SPF), C-terminal domain"/>
    <property type="match status" value="1"/>
</dbReference>
<dbReference type="InterPro" id="IPR009038">
    <property type="entry name" value="GOLD_dom"/>
</dbReference>
<dbReference type="GO" id="GO:0016020">
    <property type="term" value="C:membrane"/>
    <property type="evidence" value="ECO:0007669"/>
    <property type="project" value="UniProtKB-SubCell"/>
</dbReference>
<keyword evidence="4" id="KW-0732">Signal</keyword>
<evidence type="ECO:0000259" key="10">
    <source>
        <dbReference type="PROSITE" id="PS50866"/>
    </source>
</evidence>
<proteinExistence type="inferred from homology"/>
<name>A0A7E4ZY89_PANRE</name>
<accession>A0A7E4ZY89</accession>
<dbReference type="PROSITE" id="PS50866">
    <property type="entry name" value="GOLD"/>
    <property type="match status" value="1"/>
</dbReference>
<dbReference type="PANTHER" id="PTHR22811">
    <property type="entry name" value="TRANSMEMBRANE EMP24 DOMAIN-CONTAINING PROTEIN"/>
    <property type="match status" value="1"/>
</dbReference>
<protein>
    <submittedName>
        <fullName evidence="12">GOLD domain-containing protein</fullName>
    </submittedName>
</protein>
<evidence type="ECO:0000313" key="11">
    <source>
        <dbReference type="Proteomes" id="UP000492821"/>
    </source>
</evidence>
<feature type="domain" description="GOLD" evidence="10">
    <location>
        <begin position="83"/>
        <end position="166"/>
    </location>
</feature>
<evidence type="ECO:0000256" key="2">
    <source>
        <dbReference type="ARBA" id="ARBA00007104"/>
    </source>
</evidence>
<evidence type="ECO:0000256" key="9">
    <source>
        <dbReference type="SAM" id="Phobius"/>
    </source>
</evidence>
<dbReference type="InterPro" id="IPR015720">
    <property type="entry name" value="Emp24-like"/>
</dbReference>
<evidence type="ECO:0000256" key="1">
    <source>
        <dbReference type="ARBA" id="ARBA00004479"/>
    </source>
</evidence>
<keyword evidence="5 9" id="KW-1133">Transmembrane helix</keyword>
<dbReference type="Proteomes" id="UP000492821">
    <property type="component" value="Unassembled WGS sequence"/>
</dbReference>
<keyword evidence="11" id="KW-1185">Reference proteome</keyword>
<keyword evidence="6 9" id="KW-0472">Membrane</keyword>
<keyword evidence="3 8" id="KW-0812">Transmembrane</keyword>
<reference evidence="12" key="2">
    <citation type="submission" date="2020-10" db="UniProtKB">
        <authorList>
            <consortium name="WormBaseParasite"/>
        </authorList>
    </citation>
    <scope>IDENTIFICATION</scope>
</reference>
<dbReference type="AlphaFoldDB" id="A0A7E4ZY89"/>
<dbReference type="WBParaSite" id="Pan_g3146.t1">
    <property type="protein sequence ID" value="Pan_g3146.t1"/>
    <property type="gene ID" value="Pan_g3146"/>
</dbReference>
<comment type="subcellular location">
    <subcellularLocation>
        <location evidence="7">Endomembrane system</location>
        <topology evidence="7">Single-pass membrane protein</topology>
    </subcellularLocation>
    <subcellularLocation>
        <location evidence="1 8">Membrane</location>
        <topology evidence="1 8">Single-pass type I membrane protein</topology>
    </subcellularLocation>
</comment>
<dbReference type="SMART" id="SM01190">
    <property type="entry name" value="EMP24_GP25L"/>
    <property type="match status" value="1"/>
</dbReference>
<evidence type="ECO:0000256" key="7">
    <source>
        <dbReference type="ARBA" id="ARBA00037847"/>
    </source>
</evidence>
<evidence type="ECO:0000256" key="6">
    <source>
        <dbReference type="ARBA" id="ARBA00023136"/>
    </source>
</evidence>
<dbReference type="Pfam" id="PF01105">
    <property type="entry name" value="EMP24_GP25L"/>
    <property type="match status" value="1"/>
</dbReference>
<reference evidence="11" key="1">
    <citation type="journal article" date="2013" name="Genetics">
        <title>The draft genome and transcriptome of Panagrellus redivivus are shaped by the harsh demands of a free-living lifestyle.</title>
        <authorList>
            <person name="Srinivasan J."/>
            <person name="Dillman A.R."/>
            <person name="Macchietto M.G."/>
            <person name="Heikkinen L."/>
            <person name="Lakso M."/>
            <person name="Fracchia K.M."/>
            <person name="Antoshechkin I."/>
            <person name="Mortazavi A."/>
            <person name="Wong G."/>
            <person name="Sternberg P.W."/>
        </authorList>
    </citation>
    <scope>NUCLEOTIDE SEQUENCE [LARGE SCALE GENOMIC DNA]</scope>
    <source>
        <strain evidence="11">MT8872</strain>
    </source>
</reference>
<sequence length="279" mass="31916">MDENVNPYTSAGVEKRVRTIYVDGTFSTRRQSRGCDRRGFEGYIGKPPEAINPMRFLIILAAICAVGYAGEYDLTVEVPAGKFQCFYQPVIDAKHKFMEVDYQVIDGADLNVNFMVLFGAEVLIQEVRKTDGSHKIELKALGDYQICFDNTFSIQSKKVVFFEVFLMDADGNYDDLDLSKFAQNDVDFAQKMQEVGYTISEFHAAFNRIKASFNKIEYYQSILRAYEARDRAIMTANFDRVTFWSCLNSAVLVGVGVLQVYIIRSFFEDHSKVRQLLRN</sequence>
<evidence type="ECO:0000256" key="8">
    <source>
        <dbReference type="RuleBase" id="RU003827"/>
    </source>
</evidence>
<evidence type="ECO:0000256" key="4">
    <source>
        <dbReference type="ARBA" id="ARBA00022729"/>
    </source>
</evidence>
<dbReference type="GO" id="GO:0012505">
    <property type="term" value="C:endomembrane system"/>
    <property type="evidence" value="ECO:0007669"/>
    <property type="project" value="UniProtKB-SubCell"/>
</dbReference>